<dbReference type="GO" id="GO:0005737">
    <property type="term" value="C:cytoplasm"/>
    <property type="evidence" value="ECO:0007669"/>
    <property type="project" value="UniProtKB-SubCell"/>
</dbReference>
<keyword evidence="6" id="KW-1185">Reference proteome</keyword>
<proteinExistence type="predicted"/>
<comment type="subcellular location">
    <subcellularLocation>
        <location evidence="2">Cytoplasm</location>
    </subcellularLocation>
    <subcellularLocation>
        <location evidence="1">Nucleus</location>
    </subcellularLocation>
</comment>
<evidence type="ECO:0000256" key="2">
    <source>
        <dbReference type="ARBA" id="ARBA00004496"/>
    </source>
</evidence>
<protein>
    <submittedName>
        <fullName evidence="5">Uncharacterized protein</fullName>
    </submittedName>
</protein>
<dbReference type="PANTHER" id="PTHR31250:SF14">
    <property type="entry name" value="IQ DOMAIN-CONTAINING PROTEIN IQM2"/>
    <property type="match status" value="1"/>
</dbReference>
<dbReference type="PANTHER" id="PTHR31250">
    <property type="entry name" value="IQ DOMAIN-CONTAINING PROTEIN IQM3"/>
    <property type="match status" value="1"/>
</dbReference>
<reference evidence="6" key="1">
    <citation type="journal article" date="2020" name="Nat. Commun.">
        <title>Genome sequence of the cluster root forming white lupin.</title>
        <authorList>
            <person name="Hufnagel B."/>
            <person name="Marques A."/>
            <person name="Soriano A."/>
            <person name="Marques L."/>
            <person name="Divol F."/>
            <person name="Doumas P."/>
            <person name="Sallet E."/>
            <person name="Mancinotti D."/>
            <person name="Carrere S."/>
            <person name="Marande W."/>
            <person name="Arribat S."/>
            <person name="Keller J."/>
            <person name="Huneau C."/>
            <person name="Blein T."/>
            <person name="Aime D."/>
            <person name="Laguerre M."/>
            <person name="Taylor J."/>
            <person name="Schubert V."/>
            <person name="Nelson M."/>
            <person name="Geu-Flores F."/>
            <person name="Crespi M."/>
            <person name="Gallardo-Guerrero K."/>
            <person name="Delaux P.-M."/>
            <person name="Salse J."/>
            <person name="Berges H."/>
            <person name="Guyot R."/>
            <person name="Gouzy J."/>
            <person name="Peret B."/>
        </authorList>
    </citation>
    <scope>NUCLEOTIDE SEQUENCE [LARGE SCALE GENOMIC DNA]</scope>
    <source>
        <strain evidence="6">cv. Amiga</strain>
    </source>
</reference>
<dbReference type="GO" id="GO:0005634">
    <property type="term" value="C:nucleus"/>
    <property type="evidence" value="ECO:0007669"/>
    <property type="project" value="UniProtKB-SubCell"/>
</dbReference>
<dbReference type="InterPro" id="IPR044159">
    <property type="entry name" value="IQM"/>
</dbReference>
<comment type="caution">
    <text evidence="5">The sequence shown here is derived from an EMBL/GenBank/DDBJ whole genome shotgun (WGS) entry which is preliminary data.</text>
</comment>
<evidence type="ECO:0000256" key="3">
    <source>
        <dbReference type="ARBA" id="ARBA00022490"/>
    </source>
</evidence>
<keyword evidence="4" id="KW-0539">Nucleus</keyword>
<evidence type="ECO:0000256" key="4">
    <source>
        <dbReference type="ARBA" id="ARBA00023242"/>
    </source>
</evidence>
<evidence type="ECO:0000256" key="1">
    <source>
        <dbReference type="ARBA" id="ARBA00004123"/>
    </source>
</evidence>
<dbReference type="EMBL" id="WOCE01000023">
    <property type="protein sequence ID" value="KAE9586964.1"/>
    <property type="molecule type" value="Genomic_DNA"/>
</dbReference>
<evidence type="ECO:0000313" key="6">
    <source>
        <dbReference type="Proteomes" id="UP000447434"/>
    </source>
</evidence>
<dbReference type="AlphaFoldDB" id="A0A6A4NHM1"/>
<evidence type="ECO:0000313" key="5">
    <source>
        <dbReference type="EMBL" id="KAE9586964.1"/>
    </source>
</evidence>
<dbReference type="Proteomes" id="UP000447434">
    <property type="component" value="Chromosome 23"/>
</dbReference>
<keyword evidence="3" id="KW-0963">Cytoplasm</keyword>
<organism evidence="5 6">
    <name type="scientific">Lupinus albus</name>
    <name type="common">White lupine</name>
    <name type="synonym">Lupinus termis</name>
    <dbReference type="NCBI Taxonomy" id="3870"/>
    <lineage>
        <taxon>Eukaryota</taxon>
        <taxon>Viridiplantae</taxon>
        <taxon>Streptophyta</taxon>
        <taxon>Embryophyta</taxon>
        <taxon>Tracheophyta</taxon>
        <taxon>Spermatophyta</taxon>
        <taxon>Magnoliopsida</taxon>
        <taxon>eudicotyledons</taxon>
        <taxon>Gunneridae</taxon>
        <taxon>Pentapetalae</taxon>
        <taxon>rosids</taxon>
        <taxon>fabids</taxon>
        <taxon>Fabales</taxon>
        <taxon>Fabaceae</taxon>
        <taxon>Papilionoideae</taxon>
        <taxon>50 kb inversion clade</taxon>
        <taxon>genistoids sensu lato</taxon>
        <taxon>core genistoids</taxon>
        <taxon>Genisteae</taxon>
        <taxon>Lupinus</taxon>
    </lineage>
</organism>
<accession>A0A6A4NHM1</accession>
<gene>
    <name evidence="5" type="ORF">Lalb_Chr23g0268701</name>
</gene>
<dbReference type="OrthoDB" id="7344096at2759"/>
<sequence>MDIIIFTSIMINGFSSRAKNFSFYWLDIGEGRELNLEKCPPTKLYTQCIKYLGPVRFPKLLLASPY</sequence>
<name>A0A6A4NHM1_LUPAL</name>